<feature type="compositionally biased region" description="Polar residues" evidence="1">
    <location>
        <begin position="1"/>
        <end position="13"/>
    </location>
</feature>
<evidence type="ECO:0000313" key="3">
    <source>
        <dbReference type="Proteomes" id="UP000191004"/>
    </source>
</evidence>
<dbReference type="AlphaFoldDB" id="A0A1T3CQ17"/>
<name>A0A1T3CQ17_9HYPO</name>
<reference evidence="2 3" key="1">
    <citation type="submission" date="2016-04" db="EMBL/GenBank/DDBJ databases">
        <title>Multiple horizontal gene transfer events from other fungi enriched the ability of the initially mycotrophic fungus Trichoderma (Ascomycota) to feed on dead plant biomass.</title>
        <authorList>
            <person name="Atanasova L."/>
            <person name="Chenthamara K."/>
            <person name="Zhang J."/>
            <person name="Grujic M."/>
            <person name="Henrissat B."/>
            <person name="Kuo A."/>
            <person name="Aertz A."/>
            <person name="Salamov A."/>
            <person name="Lipzen A."/>
            <person name="Labutti K."/>
            <person name="Barry K."/>
            <person name="Miao Y."/>
            <person name="Rahimi M.J."/>
            <person name="Shen Q."/>
            <person name="Grigoriev I.V."/>
            <person name="Kubicek C.P."/>
            <person name="Druzhinina I.S."/>
        </authorList>
    </citation>
    <scope>NUCLEOTIDE SEQUENCE [LARGE SCALE GENOMIC DNA]</scope>
    <source>
        <strain evidence="2 3">NJAU 4742</strain>
    </source>
</reference>
<gene>
    <name evidence="2" type="ORF">A0O28_0087210</name>
</gene>
<evidence type="ECO:0000256" key="1">
    <source>
        <dbReference type="SAM" id="MobiDB-lite"/>
    </source>
</evidence>
<dbReference type="Proteomes" id="UP000191004">
    <property type="component" value="Unassembled WGS sequence"/>
</dbReference>
<sequence>MSKSTSNNQSRNSPMRLDRGESDGLWRLQSLLVTLPLGGLDVVKQIQPCGIHLRHSHLIHAAKELSKPRKYIK</sequence>
<accession>A0A1T3CQ17</accession>
<comment type="caution">
    <text evidence="2">The sequence shown here is derived from an EMBL/GenBank/DDBJ whole genome shotgun (WGS) entry which is preliminary data.</text>
</comment>
<feature type="region of interest" description="Disordered" evidence="1">
    <location>
        <begin position="1"/>
        <end position="21"/>
    </location>
</feature>
<protein>
    <submittedName>
        <fullName evidence="2">Uncharacterized protein</fullName>
    </submittedName>
</protein>
<evidence type="ECO:0000313" key="2">
    <source>
        <dbReference type="EMBL" id="OPB43085.1"/>
    </source>
</evidence>
<dbReference type="EMBL" id="LVVK01000011">
    <property type="protein sequence ID" value="OPB43085.1"/>
    <property type="molecule type" value="Genomic_DNA"/>
</dbReference>
<keyword evidence="3" id="KW-1185">Reference proteome</keyword>
<organism evidence="2 3">
    <name type="scientific">Trichoderma guizhouense</name>
    <dbReference type="NCBI Taxonomy" id="1491466"/>
    <lineage>
        <taxon>Eukaryota</taxon>
        <taxon>Fungi</taxon>
        <taxon>Dikarya</taxon>
        <taxon>Ascomycota</taxon>
        <taxon>Pezizomycotina</taxon>
        <taxon>Sordariomycetes</taxon>
        <taxon>Hypocreomycetidae</taxon>
        <taxon>Hypocreales</taxon>
        <taxon>Hypocreaceae</taxon>
        <taxon>Trichoderma</taxon>
    </lineage>
</organism>
<proteinExistence type="predicted"/>